<sequence>MIQNHLREYRKLNNYSQEYLADQVNVSRQTIISIEKGKFNPSLSLSFKFANIFGVAIEELFQYEEDNNE</sequence>
<evidence type="ECO:0000256" key="1">
    <source>
        <dbReference type="ARBA" id="ARBA00023125"/>
    </source>
</evidence>
<dbReference type="EMBL" id="BJUY01000003">
    <property type="protein sequence ID" value="GEK90753.1"/>
    <property type="molecule type" value="Genomic_DNA"/>
</dbReference>
<dbReference type="PROSITE" id="PS50943">
    <property type="entry name" value="HTH_CROC1"/>
    <property type="match status" value="1"/>
</dbReference>
<feature type="domain" description="HTH cro/C1-type" evidence="2">
    <location>
        <begin position="6"/>
        <end position="60"/>
    </location>
</feature>
<dbReference type="InterPro" id="IPR010982">
    <property type="entry name" value="Lambda_DNA-bd_dom_sf"/>
</dbReference>
<dbReference type="CDD" id="cd00093">
    <property type="entry name" value="HTH_XRE"/>
    <property type="match status" value="1"/>
</dbReference>
<dbReference type="SUPFAM" id="SSF47413">
    <property type="entry name" value="lambda repressor-like DNA-binding domains"/>
    <property type="match status" value="1"/>
</dbReference>
<dbReference type="PANTHER" id="PTHR46558">
    <property type="entry name" value="TRACRIPTIONAL REGULATORY PROTEIN-RELATED-RELATED"/>
    <property type="match status" value="1"/>
</dbReference>
<comment type="caution">
    <text evidence="3">The sequence shown here is derived from an EMBL/GenBank/DDBJ whole genome shotgun (WGS) entry which is preliminary data.</text>
</comment>
<dbReference type="AlphaFoldDB" id="A0A511ATU8"/>
<dbReference type="Pfam" id="PF01381">
    <property type="entry name" value="HTH_3"/>
    <property type="match status" value="1"/>
</dbReference>
<evidence type="ECO:0000313" key="3">
    <source>
        <dbReference type="EMBL" id="GEK90753.1"/>
    </source>
</evidence>
<keyword evidence="4" id="KW-1185">Reference proteome</keyword>
<reference evidence="3 4" key="1">
    <citation type="submission" date="2019-07" db="EMBL/GenBank/DDBJ databases">
        <title>Whole genome shotgun sequence of Alkalibacterium kapii NBRC 103247.</title>
        <authorList>
            <person name="Hosoyama A."/>
            <person name="Uohara A."/>
            <person name="Ohji S."/>
            <person name="Ichikawa N."/>
        </authorList>
    </citation>
    <scope>NUCLEOTIDE SEQUENCE [LARGE SCALE GENOMIC DNA]</scope>
    <source>
        <strain evidence="3 4">NBRC 103247</strain>
    </source>
</reference>
<dbReference type="GO" id="GO:0003677">
    <property type="term" value="F:DNA binding"/>
    <property type="evidence" value="ECO:0007669"/>
    <property type="project" value="UniProtKB-KW"/>
</dbReference>
<dbReference type="Gene3D" id="1.10.260.40">
    <property type="entry name" value="lambda repressor-like DNA-binding domains"/>
    <property type="match status" value="1"/>
</dbReference>
<dbReference type="Proteomes" id="UP000321662">
    <property type="component" value="Unassembled WGS sequence"/>
</dbReference>
<evidence type="ECO:0000313" key="4">
    <source>
        <dbReference type="Proteomes" id="UP000321662"/>
    </source>
</evidence>
<protein>
    <submittedName>
        <fullName evidence="3">Transcriptional regulator</fullName>
    </submittedName>
</protein>
<name>A0A511ATU8_9LACT</name>
<organism evidence="3 4">
    <name type="scientific">Alkalibacterium kapii</name>
    <dbReference type="NCBI Taxonomy" id="426704"/>
    <lineage>
        <taxon>Bacteria</taxon>
        <taxon>Bacillati</taxon>
        <taxon>Bacillota</taxon>
        <taxon>Bacilli</taxon>
        <taxon>Lactobacillales</taxon>
        <taxon>Carnobacteriaceae</taxon>
        <taxon>Alkalibacterium</taxon>
    </lineage>
</organism>
<accession>A0A511ATU8</accession>
<dbReference type="PANTHER" id="PTHR46558:SF4">
    <property type="entry name" value="DNA-BIDING PHAGE PROTEIN"/>
    <property type="match status" value="1"/>
</dbReference>
<proteinExistence type="predicted"/>
<dbReference type="SMART" id="SM00530">
    <property type="entry name" value="HTH_XRE"/>
    <property type="match status" value="1"/>
</dbReference>
<keyword evidence="1" id="KW-0238">DNA-binding</keyword>
<gene>
    <name evidence="3" type="ORF">AKA01nite_03750</name>
</gene>
<dbReference type="InterPro" id="IPR001387">
    <property type="entry name" value="Cro/C1-type_HTH"/>
</dbReference>
<evidence type="ECO:0000259" key="2">
    <source>
        <dbReference type="PROSITE" id="PS50943"/>
    </source>
</evidence>